<keyword evidence="2" id="KW-1185">Reference proteome</keyword>
<proteinExistence type="predicted"/>
<gene>
    <name evidence="1" type="ORF">STABA_v1c11080</name>
</gene>
<dbReference type="EMBL" id="CP046276">
    <property type="protein sequence ID" value="QGS52455.1"/>
    <property type="molecule type" value="Genomic_DNA"/>
</dbReference>
<dbReference type="AlphaFoldDB" id="A0A6I6CBV8"/>
<dbReference type="Proteomes" id="UP000424468">
    <property type="component" value="Chromosome"/>
</dbReference>
<protein>
    <submittedName>
        <fullName evidence="1">Uncharacterized protein</fullName>
    </submittedName>
</protein>
<accession>A0A6I6CBV8</accession>
<name>A0A6I6CBV8_9MOLU</name>
<evidence type="ECO:0000313" key="1">
    <source>
        <dbReference type="EMBL" id="QGS52455.1"/>
    </source>
</evidence>
<organism evidence="1 2">
    <name type="scientific">Spiroplasma tabanidicola</name>
    <dbReference type="NCBI Taxonomy" id="324079"/>
    <lineage>
        <taxon>Bacteria</taxon>
        <taxon>Bacillati</taxon>
        <taxon>Mycoplasmatota</taxon>
        <taxon>Mollicutes</taxon>
        <taxon>Entomoplasmatales</taxon>
        <taxon>Spiroplasmataceae</taxon>
        <taxon>Spiroplasma</taxon>
    </lineage>
</organism>
<sequence length="511" mass="56979">MKKLLSILSSLALVCQGATIVDACKKKQAASAGNRSENKDQLQKIQDQTMYEEKTKIVVVRAKELINDAQVSAVSSDENLLTASITNYNKEKGFFEVELLAKKEGQAKVTVKYDKTELSFNVNVLKRKSNEPNYENIENLKLHKSSTSPFFVNFSHPVKGSKYEIIAVDKSLVELDRNTGTDENGTGEIEFLIKCIEKGTTKLLINYENVQSVINLEIEEKDDQPNFEYIQDEVVVVKKTIHKKIVVHNPNDSTLKASIGDQSGITVTVGSENVVDGDNFKMYDLEIKGGDNATGDITVTLSYGTINAHFKVKVQNEPKLSVVGQPIVHEGSYKEFELNVENRIQYAQIDVEVINKNNIDAFSMNDFDLDTTKSLKIIVYGLSKTEEECTINITYHKEYKTQIKVKVEAKKQDPPAISGVNEGETINLSKMQGRAISIYIENPISTEMLTTDFDNNLNKDKLKVTIQGVKGDSHYTVFLISDKATFSGSDALTVTLKYSSASDLSFKVEVE</sequence>
<dbReference type="KEGG" id="stab:STABA_v1c11080"/>
<dbReference type="RefSeq" id="WP_156007458.1">
    <property type="nucleotide sequence ID" value="NZ_CP046276.1"/>
</dbReference>
<dbReference type="OrthoDB" id="389248at2"/>
<reference evidence="1 2" key="1">
    <citation type="submission" date="2019-11" db="EMBL/GenBank/DDBJ databases">
        <title>Complete genome sequence of Spiroplasma tabanidicola TAUS-1 (DSM 22603).</title>
        <authorList>
            <person name="Huang C.-T."/>
            <person name="Lin Y.-C."/>
            <person name="Kuo C.-H."/>
        </authorList>
    </citation>
    <scope>NUCLEOTIDE SEQUENCE [LARGE SCALE GENOMIC DNA]</scope>
    <source>
        <strain evidence="1 2">TAUS-1</strain>
    </source>
</reference>
<evidence type="ECO:0000313" key="2">
    <source>
        <dbReference type="Proteomes" id="UP000424468"/>
    </source>
</evidence>